<feature type="region of interest" description="Disordered" evidence="11">
    <location>
        <begin position="115"/>
        <end position="163"/>
    </location>
</feature>
<dbReference type="FunFam" id="1.10.110.10:FF:000001">
    <property type="entry name" value="Bifunctional inhibitor/lipid-transfer protein/seed storage 2S albumin superfamily protein"/>
    <property type="match status" value="1"/>
</dbReference>
<evidence type="ECO:0000313" key="14">
    <source>
        <dbReference type="EMBL" id="KAL3626079.1"/>
    </source>
</evidence>
<gene>
    <name evidence="14" type="ORF">CASFOL_029628</name>
</gene>
<feature type="chain" id="PRO_5044785386" description="Bifunctional inhibitor/plant lipid transfer protein/seed storage helical domain-containing protein" evidence="12">
    <location>
        <begin position="26"/>
        <end position="191"/>
    </location>
</feature>
<keyword evidence="7" id="KW-0446">Lipid-binding</keyword>
<keyword evidence="5" id="KW-0336">GPI-anchor</keyword>
<proteinExistence type="inferred from homology"/>
<keyword evidence="6 12" id="KW-0732">Signal</keyword>
<keyword evidence="10" id="KW-0449">Lipoprotein</keyword>
<evidence type="ECO:0000256" key="6">
    <source>
        <dbReference type="ARBA" id="ARBA00022729"/>
    </source>
</evidence>
<dbReference type="CDD" id="cd00010">
    <property type="entry name" value="AAI_LTSS"/>
    <property type="match status" value="1"/>
</dbReference>
<organism evidence="14 15">
    <name type="scientific">Castilleja foliolosa</name>
    <dbReference type="NCBI Taxonomy" id="1961234"/>
    <lineage>
        <taxon>Eukaryota</taxon>
        <taxon>Viridiplantae</taxon>
        <taxon>Streptophyta</taxon>
        <taxon>Embryophyta</taxon>
        <taxon>Tracheophyta</taxon>
        <taxon>Spermatophyta</taxon>
        <taxon>Magnoliopsida</taxon>
        <taxon>eudicotyledons</taxon>
        <taxon>Gunneridae</taxon>
        <taxon>Pentapetalae</taxon>
        <taxon>asterids</taxon>
        <taxon>lamiids</taxon>
        <taxon>Lamiales</taxon>
        <taxon>Orobanchaceae</taxon>
        <taxon>Pedicularideae</taxon>
        <taxon>Castillejinae</taxon>
        <taxon>Castilleja</taxon>
    </lineage>
</organism>
<evidence type="ECO:0000256" key="1">
    <source>
        <dbReference type="ARBA" id="ARBA00004609"/>
    </source>
</evidence>
<dbReference type="InterPro" id="IPR043325">
    <property type="entry name" value="LTSS"/>
</dbReference>
<comment type="subcellular location">
    <subcellularLocation>
        <location evidence="1">Cell membrane</location>
        <topology evidence="1">Lipid-anchor</topology>
        <topology evidence="1">GPI-anchor</topology>
    </subcellularLocation>
</comment>
<evidence type="ECO:0000256" key="2">
    <source>
        <dbReference type="ARBA" id="ARBA00009748"/>
    </source>
</evidence>
<dbReference type="EMBL" id="JAVIJP010000047">
    <property type="protein sequence ID" value="KAL3626079.1"/>
    <property type="molecule type" value="Genomic_DNA"/>
</dbReference>
<keyword evidence="4" id="KW-1003">Cell membrane</keyword>
<evidence type="ECO:0000313" key="15">
    <source>
        <dbReference type="Proteomes" id="UP001632038"/>
    </source>
</evidence>
<evidence type="ECO:0000256" key="11">
    <source>
        <dbReference type="SAM" id="MobiDB-lite"/>
    </source>
</evidence>
<keyword evidence="8" id="KW-1015">Disulfide bond</keyword>
<evidence type="ECO:0000256" key="12">
    <source>
        <dbReference type="SAM" id="SignalP"/>
    </source>
</evidence>
<dbReference type="InterPro" id="IPR000528">
    <property type="entry name" value="Plant_nsLTP"/>
</dbReference>
<accession>A0ABD3C9U7</accession>
<dbReference type="GO" id="GO:0005886">
    <property type="term" value="C:plasma membrane"/>
    <property type="evidence" value="ECO:0007669"/>
    <property type="project" value="UniProtKB-SubCell"/>
</dbReference>
<dbReference type="GO" id="GO:0098552">
    <property type="term" value="C:side of membrane"/>
    <property type="evidence" value="ECO:0007669"/>
    <property type="project" value="UniProtKB-KW"/>
</dbReference>
<comment type="caution">
    <text evidence="14">The sequence shown here is derived from an EMBL/GenBank/DDBJ whole genome shotgun (WGS) entry which is preliminary data.</text>
</comment>
<evidence type="ECO:0000256" key="4">
    <source>
        <dbReference type="ARBA" id="ARBA00022475"/>
    </source>
</evidence>
<dbReference type="PRINTS" id="PR00382">
    <property type="entry name" value="LIPIDTRNSFER"/>
</dbReference>
<dbReference type="GO" id="GO:0008289">
    <property type="term" value="F:lipid binding"/>
    <property type="evidence" value="ECO:0007669"/>
    <property type="project" value="UniProtKB-KW"/>
</dbReference>
<feature type="compositionally biased region" description="Polar residues" evidence="11">
    <location>
        <begin position="133"/>
        <end position="163"/>
    </location>
</feature>
<dbReference type="AlphaFoldDB" id="A0ABD3C9U7"/>
<dbReference type="SMART" id="SM00499">
    <property type="entry name" value="AAI"/>
    <property type="match status" value="1"/>
</dbReference>
<dbReference type="Proteomes" id="UP001632038">
    <property type="component" value="Unassembled WGS sequence"/>
</dbReference>
<evidence type="ECO:0000256" key="10">
    <source>
        <dbReference type="ARBA" id="ARBA00023288"/>
    </source>
</evidence>
<dbReference type="InterPro" id="IPR036312">
    <property type="entry name" value="Bifun_inhib/LTP/seed_sf"/>
</dbReference>
<protein>
    <recommendedName>
        <fullName evidence="13">Bifunctional inhibitor/plant lipid transfer protein/seed storage helical domain-containing protein</fullName>
    </recommendedName>
</protein>
<dbReference type="Pfam" id="PF14368">
    <property type="entry name" value="LTP_2"/>
    <property type="match status" value="1"/>
</dbReference>
<dbReference type="InterPro" id="IPR016140">
    <property type="entry name" value="Bifunc_inhib/LTP/seed_store"/>
</dbReference>
<feature type="signal peptide" evidence="12">
    <location>
        <begin position="1"/>
        <end position="25"/>
    </location>
</feature>
<comment type="similarity">
    <text evidence="2">Belongs to the plant LTP family.</text>
</comment>
<reference evidence="15" key="1">
    <citation type="journal article" date="2024" name="IScience">
        <title>Strigolactones Initiate the Formation of Haustorium-like Structures in Castilleja.</title>
        <authorList>
            <person name="Buerger M."/>
            <person name="Peterson D."/>
            <person name="Chory J."/>
        </authorList>
    </citation>
    <scope>NUCLEOTIDE SEQUENCE [LARGE SCALE GENOMIC DNA]</scope>
</reference>
<evidence type="ECO:0000256" key="5">
    <source>
        <dbReference type="ARBA" id="ARBA00022622"/>
    </source>
</evidence>
<sequence>MATKMFEILVILILAIFMLCKGSHAQSSSCTSALMSLSPCMNYVTGNTSTPSSSCCSSLANIVQSQPECLCSLVNGGGSSFGLSINQTLAMALPVVCNVQTPSITRCNGGANGPATAPATSPLSSPADGSIEPTDSPTENNVPSNPSESGSKTGPTNNGSTSDVSKVVSSIRLITASALFFAAWTVNCVNF</sequence>
<evidence type="ECO:0000256" key="8">
    <source>
        <dbReference type="ARBA" id="ARBA00023157"/>
    </source>
</evidence>
<keyword evidence="3" id="KW-0813">Transport</keyword>
<evidence type="ECO:0000256" key="9">
    <source>
        <dbReference type="ARBA" id="ARBA00023180"/>
    </source>
</evidence>
<dbReference type="PANTHER" id="PTHR33044">
    <property type="entry name" value="BIFUNCTIONAL INHIBITOR/LIPID-TRANSFER PROTEIN/SEED STORAGE 2S ALBUMIN SUPERFAMILY PROTEIN-RELATED"/>
    <property type="match status" value="1"/>
</dbReference>
<name>A0ABD3C9U7_9LAMI</name>
<evidence type="ECO:0000259" key="13">
    <source>
        <dbReference type="SMART" id="SM00499"/>
    </source>
</evidence>
<dbReference type="SUPFAM" id="SSF47699">
    <property type="entry name" value="Bifunctional inhibitor/lipid-transfer protein/seed storage 2S albumin"/>
    <property type="match status" value="1"/>
</dbReference>
<evidence type="ECO:0000256" key="3">
    <source>
        <dbReference type="ARBA" id="ARBA00022448"/>
    </source>
</evidence>
<keyword evidence="5" id="KW-0472">Membrane</keyword>
<keyword evidence="15" id="KW-1185">Reference proteome</keyword>
<dbReference type="Gene3D" id="1.10.110.10">
    <property type="entry name" value="Plant lipid-transfer and hydrophobic proteins"/>
    <property type="match status" value="1"/>
</dbReference>
<evidence type="ECO:0000256" key="7">
    <source>
        <dbReference type="ARBA" id="ARBA00023121"/>
    </source>
</evidence>
<keyword evidence="9" id="KW-0325">Glycoprotein</keyword>
<feature type="domain" description="Bifunctional inhibitor/plant lipid transfer protein/seed storage helical" evidence="13">
    <location>
        <begin position="30"/>
        <end position="107"/>
    </location>
</feature>